<evidence type="ECO:0000313" key="5">
    <source>
        <dbReference type="Proteomes" id="UP000235347"/>
    </source>
</evidence>
<keyword evidence="1" id="KW-0677">Repeat</keyword>
<accession>A0A2N7VDX1</accession>
<feature type="non-terminal residue" evidence="4">
    <location>
        <position position="1301"/>
    </location>
</feature>
<feature type="domain" description="Teneurin-like YD-shell" evidence="3">
    <location>
        <begin position="732"/>
        <end position="882"/>
    </location>
</feature>
<dbReference type="Pfam" id="PF20148">
    <property type="entry name" value="DUF6531"/>
    <property type="match status" value="1"/>
</dbReference>
<dbReference type="PANTHER" id="PTHR32305">
    <property type="match status" value="1"/>
</dbReference>
<dbReference type="RefSeq" id="WP_102612991.1">
    <property type="nucleotide sequence ID" value="NZ_PNYB01000053.1"/>
</dbReference>
<feature type="non-terminal residue" evidence="4">
    <location>
        <position position="1"/>
    </location>
</feature>
<proteinExistence type="predicted"/>
<evidence type="ECO:0000256" key="1">
    <source>
        <dbReference type="ARBA" id="ARBA00022737"/>
    </source>
</evidence>
<dbReference type="SUPFAM" id="SSF63829">
    <property type="entry name" value="Calcium-dependent phosphotriesterase"/>
    <property type="match status" value="1"/>
</dbReference>
<feature type="domain" description="Teneurin-like YD-shell" evidence="3">
    <location>
        <begin position="1144"/>
        <end position="1213"/>
    </location>
</feature>
<dbReference type="InterPro" id="IPR056823">
    <property type="entry name" value="TEN-like_YD-shell"/>
</dbReference>
<feature type="domain" description="DUF6531" evidence="2">
    <location>
        <begin position="337"/>
        <end position="411"/>
    </location>
</feature>
<dbReference type="Pfam" id="PF25023">
    <property type="entry name" value="TEN_YD-shell"/>
    <property type="match status" value="2"/>
</dbReference>
<dbReference type="EMBL" id="PNYB01000053">
    <property type="protein sequence ID" value="PMS15335.1"/>
    <property type="molecule type" value="Genomic_DNA"/>
</dbReference>
<dbReference type="InterPro" id="IPR006530">
    <property type="entry name" value="YD"/>
</dbReference>
<comment type="caution">
    <text evidence="4">The sequence shown here is derived from an EMBL/GenBank/DDBJ whole genome shotgun (WGS) entry which is preliminary data.</text>
</comment>
<evidence type="ECO:0000259" key="2">
    <source>
        <dbReference type="Pfam" id="PF20148"/>
    </source>
</evidence>
<sequence length="1301" mass="146676">AWLRRISGGWVTVERLKTVAQNVPVLANIFAAVDAVMDIRAMIEHGDKPVDAFDWLNLGLDLIGIVPVPLGTAELRMGARPLLKLIRQKAAENGKALLEGGAQVLGTAVIDGLVAHLNERYAGEIESFLALVKGKLNEMLEHGATLIGELMTALADLFERAAGEKGFSIAGNIHAAERHASEVSAGFAAYDAKQAMHGIGGLIVDWVKINGKETLNAATETAKFIDSDYGHDLKVMSADLRKRIPEVKQRVRSLSGNEIGQIGWLIQIGEDGVARWRQKNPKHHVLGIPSSGKTKVVEQRAEGALDELEKTAPAKHPGAEHCKLHCPVASPAQESGRSVGFALGDEKIEHVDFSIAGPMPIVWQRTYRSFFDANDDEGPLGARWITPYTTRFDIEESKLVYHDAAGRSVDYPLLAVGRSYDNLAADLTITRLDEGSLALNRGHELLELFEKAGDRFRLRLIRDRKGNQIIVDYDDKGRLFRLMLPATQVAFKYDDRSRIVEAGQYDANGDLVAKLARYTYDAENDLVLAADRYGNKWQYQYSHHLVTRYTDRTGRGTNLQWDGTHAKAKCVREWLDDGSDEIRLAWHPDFRRVDVTDGLGQRTQHYYDIKGYTFRIVHPDGSEEWMYRDQNDNLTQYIHRDGGIERMAYDGRGNLIRHHRVDGSVVEMAYDAKEQMIALTDPHGNVWHQEYDDKGNLTAQIDPLGHKTEYGYNEQGLVTSVKDAKGGVKQLAYDGSGQVTRYTDCSGKTTKWTYDADGRLTATIDAAGNATTYRYGENGQLAQVQSPAGIEQIHYDAEGRLRGHTDPLGRNTRYQYDAAGRIANRVDALDQTIAYRYDRLGRLTTLVDANQATYSFAYDPVGRLLEEVAFDGKRTRYTYDEANGRLTSIDEAGQITQVEYDRGGRLSKRTSGASEERFAYDQSGRLIDAQNRYSHIQRFFDPVGNLVREHHAYRLFDQAKSYVWHHRYDELGNRIQTIRPDGHAIDWLTYGSGHVHGMLLDGEERIQFERDDLHRETRRTLGSRLGLRTVYDPAGRVIQTALQREKAPMPIVDRRYRYDAAGQLTQIEDSTKGYIDYRYDPVGRLVEAASPWSRERFAFDPASNIVDVPADTQERAPRMMQAVYRPREESTLPEQVPKILGNLLKQYAGMHFAYDERGNLISRRTPAGEQKYEWDAFNRLMTAMIKEGERRTSASYFYDALGRRIAKSVNGERTLFGWDGDTLAYESTEHGSTHYVYEAGSFVPLAQFVTNTPVQGIDTPVWKPTDRYLPEEDPLQRVAQAASPAHVFYYHCDHIGTPYMM</sequence>
<organism evidence="4 5">
    <name type="scientific">Trinickia soli</name>
    <dbReference type="NCBI Taxonomy" id="380675"/>
    <lineage>
        <taxon>Bacteria</taxon>
        <taxon>Pseudomonadati</taxon>
        <taxon>Pseudomonadota</taxon>
        <taxon>Betaproteobacteria</taxon>
        <taxon>Burkholderiales</taxon>
        <taxon>Burkholderiaceae</taxon>
        <taxon>Trinickia</taxon>
    </lineage>
</organism>
<evidence type="ECO:0000313" key="4">
    <source>
        <dbReference type="EMBL" id="PMS15335.1"/>
    </source>
</evidence>
<dbReference type="InterPro" id="IPR050708">
    <property type="entry name" value="T6SS_VgrG/RHS"/>
</dbReference>
<name>A0A2N7VDX1_9BURK</name>
<dbReference type="InterPro" id="IPR031325">
    <property type="entry name" value="RHS_repeat"/>
</dbReference>
<dbReference type="Pfam" id="PF05593">
    <property type="entry name" value="RHS_repeat"/>
    <property type="match status" value="3"/>
</dbReference>
<dbReference type="Gene3D" id="2.180.10.10">
    <property type="entry name" value="RHS repeat-associated core"/>
    <property type="match status" value="3"/>
</dbReference>
<protein>
    <submittedName>
        <fullName evidence="4">Sugar-binding protein</fullName>
    </submittedName>
</protein>
<dbReference type="NCBIfam" id="TIGR01643">
    <property type="entry name" value="YD_repeat_2x"/>
    <property type="match status" value="10"/>
</dbReference>
<reference evidence="4 5" key="1">
    <citation type="submission" date="2018-01" db="EMBL/GenBank/DDBJ databases">
        <title>Whole genome analyses suggest that Burkholderia sensu lato contains two further novel genera in the rhizoxinica-symbiotica group Mycetohabitans gen. nov., and Trinickia gen. nov.: implications for the evolution of diazotrophy and nodulation in the Burkholderiaceae.</title>
        <authorList>
            <person name="Estrada-de los Santos P."/>
            <person name="Palmer M."/>
            <person name="Chavez-Ramirez B."/>
            <person name="Beukes C."/>
            <person name="Steenkamp E.T."/>
            <person name="Hirsch A.M."/>
            <person name="Manyaka P."/>
            <person name="Maluk M."/>
            <person name="Lafos M."/>
            <person name="Crook M."/>
            <person name="Gross E."/>
            <person name="Simon M.F."/>
            <person name="Bueno dos Reis Junior F."/>
            <person name="Poole P.S."/>
            <person name="Venter S.N."/>
            <person name="James E.K."/>
        </authorList>
    </citation>
    <scope>NUCLEOTIDE SEQUENCE [LARGE SCALE GENOMIC DNA]</scope>
    <source>
        <strain evidence="4 5">GP25-8</strain>
    </source>
</reference>
<dbReference type="CDD" id="cd20743">
    <property type="entry name" value="FIX_RhsA-like"/>
    <property type="match status" value="1"/>
</dbReference>
<dbReference type="Proteomes" id="UP000235347">
    <property type="component" value="Unassembled WGS sequence"/>
</dbReference>
<evidence type="ECO:0000259" key="3">
    <source>
        <dbReference type="Pfam" id="PF25023"/>
    </source>
</evidence>
<dbReference type="PANTHER" id="PTHR32305:SF15">
    <property type="entry name" value="PROTEIN RHSA-RELATED"/>
    <property type="match status" value="1"/>
</dbReference>
<keyword evidence="5" id="KW-1185">Reference proteome</keyword>
<gene>
    <name evidence="4" type="ORF">C0Z19_27560</name>
</gene>
<dbReference type="InterPro" id="IPR045351">
    <property type="entry name" value="DUF6531"/>
</dbReference>